<evidence type="ECO:0000313" key="3">
    <source>
        <dbReference type="EMBL" id="GAI74960.1"/>
    </source>
</evidence>
<gene>
    <name evidence="3" type="ORF">S12H4_22347</name>
</gene>
<feature type="transmembrane region" description="Helical" evidence="2">
    <location>
        <begin position="163"/>
        <end position="184"/>
    </location>
</feature>
<dbReference type="AlphaFoldDB" id="X1SHV7"/>
<feature type="transmembrane region" description="Helical" evidence="2">
    <location>
        <begin position="190"/>
        <end position="208"/>
    </location>
</feature>
<name>X1SHV7_9ZZZZ</name>
<proteinExistence type="predicted"/>
<dbReference type="GO" id="GO:0016780">
    <property type="term" value="F:phosphotransferase activity, for other substituted phosphate groups"/>
    <property type="evidence" value="ECO:0007669"/>
    <property type="project" value="InterPro"/>
</dbReference>
<keyword evidence="2" id="KW-0472">Membrane</keyword>
<dbReference type="InterPro" id="IPR048254">
    <property type="entry name" value="CDP_ALCOHOL_P_TRANSF_CS"/>
</dbReference>
<dbReference type="GO" id="GO:0008654">
    <property type="term" value="P:phospholipid biosynthetic process"/>
    <property type="evidence" value="ECO:0007669"/>
    <property type="project" value="InterPro"/>
</dbReference>
<dbReference type="Pfam" id="PF01066">
    <property type="entry name" value="CDP-OH_P_transf"/>
    <property type="match status" value="1"/>
</dbReference>
<dbReference type="Gene3D" id="1.20.120.1760">
    <property type="match status" value="1"/>
</dbReference>
<keyword evidence="2" id="KW-0812">Transmembrane</keyword>
<comment type="caution">
    <text evidence="3">The sequence shown here is derived from an EMBL/GenBank/DDBJ whole genome shotgun (WGS) entry which is preliminary data.</text>
</comment>
<dbReference type="EMBL" id="BARW01011637">
    <property type="protein sequence ID" value="GAI74960.1"/>
    <property type="molecule type" value="Genomic_DNA"/>
</dbReference>
<keyword evidence="1" id="KW-0808">Transferase</keyword>
<evidence type="ECO:0000256" key="2">
    <source>
        <dbReference type="SAM" id="Phobius"/>
    </source>
</evidence>
<accession>X1SHV7</accession>
<keyword evidence="2" id="KW-1133">Transmembrane helix</keyword>
<evidence type="ECO:0000256" key="1">
    <source>
        <dbReference type="ARBA" id="ARBA00022679"/>
    </source>
</evidence>
<dbReference type="GO" id="GO:0016020">
    <property type="term" value="C:membrane"/>
    <property type="evidence" value="ECO:0007669"/>
    <property type="project" value="InterPro"/>
</dbReference>
<evidence type="ECO:0008006" key="4">
    <source>
        <dbReference type="Google" id="ProtNLM"/>
    </source>
</evidence>
<sequence>MSKTEQATNKRSNQRRILEIFVELPAKALVKWGFTPNILSFCGLFCSITVAILLSLGGLHFPFPIAWIVPFLMFWAGAFDVFDGEIARMTHKISISGAFLDSNLDRLSDAVIVLGLIIGGYFNYIVGYTIIFLIIMISYIRSRAENEGVNMKGIGFMERAERLIILWFAFIAEFWIYFLTNIFYGAPFELFFPIFTIIFIGLLILTIAQ</sequence>
<feature type="transmembrane region" description="Helical" evidence="2">
    <location>
        <begin position="38"/>
        <end position="59"/>
    </location>
</feature>
<dbReference type="InterPro" id="IPR000462">
    <property type="entry name" value="CDP-OH_P_trans"/>
</dbReference>
<dbReference type="InterPro" id="IPR043130">
    <property type="entry name" value="CDP-OH_PTrfase_TM_dom"/>
</dbReference>
<organism evidence="3">
    <name type="scientific">marine sediment metagenome</name>
    <dbReference type="NCBI Taxonomy" id="412755"/>
    <lineage>
        <taxon>unclassified sequences</taxon>
        <taxon>metagenomes</taxon>
        <taxon>ecological metagenomes</taxon>
    </lineage>
</organism>
<protein>
    <recommendedName>
        <fullName evidence="4">CDP-alcohol phosphatidyltransferase family protein</fullName>
    </recommendedName>
</protein>
<feature type="non-terminal residue" evidence="3">
    <location>
        <position position="209"/>
    </location>
</feature>
<dbReference type="PROSITE" id="PS00379">
    <property type="entry name" value="CDP_ALCOHOL_P_TRANSF"/>
    <property type="match status" value="1"/>
</dbReference>
<reference evidence="3" key="1">
    <citation type="journal article" date="2014" name="Front. Microbiol.">
        <title>High frequency of phylogenetically diverse reductive dehalogenase-homologous genes in deep subseafloor sedimentary metagenomes.</title>
        <authorList>
            <person name="Kawai M."/>
            <person name="Futagami T."/>
            <person name="Toyoda A."/>
            <person name="Takaki Y."/>
            <person name="Nishi S."/>
            <person name="Hori S."/>
            <person name="Arai W."/>
            <person name="Tsubouchi T."/>
            <person name="Morono Y."/>
            <person name="Uchiyama I."/>
            <person name="Ito T."/>
            <person name="Fujiyama A."/>
            <person name="Inagaki F."/>
            <person name="Takami H."/>
        </authorList>
    </citation>
    <scope>NUCLEOTIDE SEQUENCE</scope>
    <source>
        <strain evidence="3">Expedition CK06-06</strain>
    </source>
</reference>
<feature type="transmembrane region" description="Helical" evidence="2">
    <location>
        <begin position="65"/>
        <end position="82"/>
    </location>
</feature>